<sequence>EGGEGKGGSVSDLRQGQGEAGISRLRHAACLILQQARAKQGPSKGLTAKGRAVRGQESAEEQEDVVGAGRVPGRGTSNVLRGAGEESRHCDCQSQQLQQQNEEVQRMCEAVLDLLVVVLGTKDVSHWVRSAAVSAAGPALCVLPSWLATQQTSLHALYAEAVLAARPHTQRVVVTCASCLGAVVAKVGEQVWSAPASPFPMAYSSLMRGKGGAGGMQALQATVAQLPTLAAVLGAAATYEQLLPLLIELLPGRLAELRGALASRSALARLATVLPPPGASQLLALLPGLCNLDEGKEEGRCGLWRERHGLAVQLADLAWVAIRASSSHSNRTSASRSKQGTDSAAIPSCNGVRGFRCEADLLPDVQHEALIRNPLLHHASSQSPELSQLNCGEMVEVVLFCASTLIEDPVWAVRQATVEQLSILTQLTD</sequence>
<gene>
    <name evidence="2" type="ORF">DUNSADRAFT_8704</name>
</gene>
<dbReference type="InterPro" id="IPR011989">
    <property type="entry name" value="ARM-like"/>
</dbReference>
<dbReference type="Proteomes" id="UP000815325">
    <property type="component" value="Unassembled WGS sequence"/>
</dbReference>
<keyword evidence="3" id="KW-1185">Reference proteome</keyword>
<protein>
    <recommendedName>
        <fullName evidence="4">HEAT repeat-containing protein 1</fullName>
    </recommendedName>
</protein>
<evidence type="ECO:0000256" key="1">
    <source>
        <dbReference type="SAM" id="MobiDB-lite"/>
    </source>
</evidence>
<comment type="caution">
    <text evidence="2">The sequence shown here is derived from an EMBL/GenBank/DDBJ whole genome shotgun (WGS) entry which is preliminary data.</text>
</comment>
<accession>A0ABQ7GJ19</accession>
<dbReference type="InterPro" id="IPR016024">
    <property type="entry name" value="ARM-type_fold"/>
</dbReference>
<dbReference type="Gene3D" id="1.25.10.10">
    <property type="entry name" value="Leucine-rich Repeat Variant"/>
    <property type="match status" value="1"/>
</dbReference>
<evidence type="ECO:0008006" key="4">
    <source>
        <dbReference type="Google" id="ProtNLM"/>
    </source>
</evidence>
<evidence type="ECO:0000313" key="3">
    <source>
        <dbReference type="Proteomes" id="UP000815325"/>
    </source>
</evidence>
<dbReference type="EMBL" id="MU069748">
    <property type="protein sequence ID" value="KAF5834579.1"/>
    <property type="molecule type" value="Genomic_DNA"/>
</dbReference>
<feature type="region of interest" description="Disordered" evidence="1">
    <location>
        <begin position="37"/>
        <end position="78"/>
    </location>
</feature>
<name>A0ABQ7GJ19_DUNSA</name>
<proteinExistence type="predicted"/>
<dbReference type="SUPFAM" id="SSF48371">
    <property type="entry name" value="ARM repeat"/>
    <property type="match status" value="1"/>
</dbReference>
<feature type="non-terminal residue" evidence="2">
    <location>
        <position position="1"/>
    </location>
</feature>
<reference evidence="2" key="1">
    <citation type="submission" date="2017-08" db="EMBL/GenBank/DDBJ databases">
        <authorList>
            <person name="Polle J.E."/>
            <person name="Barry K."/>
            <person name="Cushman J."/>
            <person name="Schmutz J."/>
            <person name="Tran D."/>
            <person name="Hathwaick L.T."/>
            <person name="Yim W.C."/>
            <person name="Jenkins J."/>
            <person name="Mckie-Krisberg Z.M."/>
            <person name="Prochnik S."/>
            <person name="Lindquist E."/>
            <person name="Dockter R.B."/>
            <person name="Adam C."/>
            <person name="Molina H."/>
            <person name="Bunkerborg J."/>
            <person name="Jin E."/>
            <person name="Buchheim M."/>
            <person name="Magnuson J."/>
        </authorList>
    </citation>
    <scope>NUCLEOTIDE SEQUENCE</scope>
    <source>
        <strain evidence="2">CCAP 19/18</strain>
    </source>
</reference>
<organism evidence="2 3">
    <name type="scientific">Dunaliella salina</name>
    <name type="common">Green alga</name>
    <name type="synonym">Protococcus salinus</name>
    <dbReference type="NCBI Taxonomy" id="3046"/>
    <lineage>
        <taxon>Eukaryota</taxon>
        <taxon>Viridiplantae</taxon>
        <taxon>Chlorophyta</taxon>
        <taxon>core chlorophytes</taxon>
        <taxon>Chlorophyceae</taxon>
        <taxon>CS clade</taxon>
        <taxon>Chlamydomonadales</taxon>
        <taxon>Dunaliellaceae</taxon>
        <taxon>Dunaliella</taxon>
    </lineage>
</organism>
<evidence type="ECO:0000313" key="2">
    <source>
        <dbReference type="EMBL" id="KAF5834579.1"/>
    </source>
</evidence>